<sequence length="119" mass="14361">MMDLYRKYGGQLYFWYKKHGGFLQGKLTPYFGVSLEDWEYLCEHVFIDEAFKVIPNPWRFSRYIEWIKKIIIYNSYCKTNPKKIKSTLGRRKCGTPQVRCRFNEFLQLRKKLVGSINSI</sequence>
<reference evidence="1 2" key="1">
    <citation type="submission" date="2021-07" db="EMBL/GenBank/DDBJ databases">
        <title>The Aristolochia fimbriata genome: insights into angiosperm evolution, floral development and chemical biosynthesis.</title>
        <authorList>
            <person name="Jiao Y."/>
        </authorList>
    </citation>
    <scope>NUCLEOTIDE SEQUENCE [LARGE SCALE GENOMIC DNA]</scope>
    <source>
        <strain evidence="1">IBCAS-2021</strain>
        <tissue evidence="1">Leaf</tissue>
    </source>
</reference>
<name>A0AAV7EST3_ARIFI</name>
<proteinExistence type="predicted"/>
<evidence type="ECO:0000313" key="1">
    <source>
        <dbReference type="EMBL" id="KAG9450702.1"/>
    </source>
</evidence>
<evidence type="ECO:0000313" key="2">
    <source>
        <dbReference type="Proteomes" id="UP000825729"/>
    </source>
</evidence>
<gene>
    <name evidence="1" type="ORF">H6P81_010667</name>
</gene>
<protein>
    <submittedName>
        <fullName evidence="1">Uncharacterized protein</fullName>
    </submittedName>
</protein>
<accession>A0AAV7EST3</accession>
<dbReference type="AlphaFoldDB" id="A0AAV7EST3"/>
<dbReference type="Proteomes" id="UP000825729">
    <property type="component" value="Unassembled WGS sequence"/>
</dbReference>
<keyword evidence="2" id="KW-1185">Reference proteome</keyword>
<organism evidence="1 2">
    <name type="scientific">Aristolochia fimbriata</name>
    <name type="common">White veined hardy Dutchman's pipe vine</name>
    <dbReference type="NCBI Taxonomy" id="158543"/>
    <lineage>
        <taxon>Eukaryota</taxon>
        <taxon>Viridiplantae</taxon>
        <taxon>Streptophyta</taxon>
        <taxon>Embryophyta</taxon>
        <taxon>Tracheophyta</taxon>
        <taxon>Spermatophyta</taxon>
        <taxon>Magnoliopsida</taxon>
        <taxon>Magnoliidae</taxon>
        <taxon>Piperales</taxon>
        <taxon>Aristolochiaceae</taxon>
        <taxon>Aristolochia</taxon>
    </lineage>
</organism>
<dbReference type="EMBL" id="JAINDJ010000004">
    <property type="protein sequence ID" value="KAG9450702.1"/>
    <property type="molecule type" value="Genomic_DNA"/>
</dbReference>
<comment type="caution">
    <text evidence="1">The sequence shown here is derived from an EMBL/GenBank/DDBJ whole genome shotgun (WGS) entry which is preliminary data.</text>
</comment>